<feature type="region of interest" description="Disordered" evidence="5">
    <location>
        <begin position="983"/>
        <end position="1037"/>
    </location>
</feature>
<feature type="transmembrane region" description="Helical" evidence="6">
    <location>
        <begin position="244"/>
        <end position="265"/>
    </location>
</feature>
<dbReference type="PANTHER" id="PTHR43243">
    <property type="entry name" value="INNER MEMBRANE TRANSPORTER YGJI-RELATED"/>
    <property type="match status" value="1"/>
</dbReference>
<keyword evidence="4 6" id="KW-0472">Membrane</keyword>
<dbReference type="InterPro" id="IPR002293">
    <property type="entry name" value="AA/rel_permease1"/>
</dbReference>
<gene>
    <name evidence="7" type="ORF">PGLA2088_LOCUS49836</name>
</gene>
<feature type="transmembrane region" description="Helical" evidence="6">
    <location>
        <begin position="735"/>
        <end position="758"/>
    </location>
</feature>
<evidence type="ECO:0000313" key="8">
    <source>
        <dbReference type="Proteomes" id="UP000626109"/>
    </source>
</evidence>
<feature type="transmembrane region" description="Helical" evidence="6">
    <location>
        <begin position="299"/>
        <end position="322"/>
    </location>
</feature>
<evidence type="ECO:0000256" key="5">
    <source>
        <dbReference type="SAM" id="MobiDB-lite"/>
    </source>
</evidence>
<evidence type="ECO:0000313" key="7">
    <source>
        <dbReference type="EMBL" id="CAE8740002.1"/>
    </source>
</evidence>
<evidence type="ECO:0000256" key="2">
    <source>
        <dbReference type="ARBA" id="ARBA00022692"/>
    </source>
</evidence>
<dbReference type="Pfam" id="PF13520">
    <property type="entry name" value="AA_permease_2"/>
    <property type="match status" value="1"/>
</dbReference>
<dbReference type="GO" id="GO:0016020">
    <property type="term" value="C:membrane"/>
    <property type="evidence" value="ECO:0007669"/>
    <property type="project" value="UniProtKB-SubCell"/>
</dbReference>
<name>A0A813LW62_POLGL</name>
<protein>
    <recommendedName>
        <fullName evidence="9">Cationic amino acid transporter C-terminal domain-containing protein</fullName>
    </recommendedName>
</protein>
<comment type="subcellular location">
    <subcellularLocation>
        <location evidence="1">Membrane</location>
        <topology evidence="1">Multi-pass membrane protein</topology>
    </subcellularLocation>
</comment>
<reference evidence="7" key="1">
    <citation type="submission" date="2021-02" db="EMBL/GenBank/DDBJ databases">
        <authorList>
            <person name="Dougan E. K."/>
            <person name="Rhodes N."/>
            <person name="Thang M."/>
            <person name="Chan C."/>
        </authorList>
    </citation>
    <scope>NUCLEOTIDE SEQUENCE</scope>
</reference>
<comment type="caution">
    <text evidence="7">The sequence shown here is derived from an EMBL/GenBank/DDBJ whole genome shotgun (WGS) entry which is preliminary data.</text>
</comment>
<evidence type="ECO:0000256" key="3">
    <source>
        <dbReference type="ARBA" id="ARBA00022989"/>
    </source>
</evidence>
<feature type="transmembrane region" description="Helical" evidence="6">
    <location>
        <begin position="824"/>
        <end position="841"/>
    </location>
</feature>
<feature type="transmembrane region" description="Helical" evidence="6">
    <location>
        <begin position="342"/>
        <end position="359"/>
    </location>
</feature>
<feature type="transmembrane region" description="Helical" evidence="6">
    <location>
        <begin position="366"/>
        <end position="390"/>
    </location>
</feature>
<dbReference type="GO" id="GO:0015171">
    <property type="term" value="F:amino acid transmembrane transporter activity"/>
    <property type="evidence" value="ECO:0007669"/>
    <property type="project" value="TreeGrafter"/>
</dbReference>
<feature type="compositionally biased region" description="Low complexity" evidence="5">
    <location>
        <begin position="1008"/>
        <end position="1019"/>
    </location>
</feature>
<keyword evidence="3 6" id="KW-1133">Transmembrane helix</keyword>
<accession>A0A813LW62</accession>
<feature type="transmembrane region" description="Helical" evidence="6">
    <location>
        <begin position="163"/>
        <end position="186"/>
    </location>
</feature>
<feature type="transmembrane region" description="Helical" evidence="6">
    <location>
        <begin position="402"/>
        <end position="423"/>
    </location>
</feature>
<feature type="region of interest" description="Disordered" evidence="5">
    <location>
        <begin position="1132"/>
        <end position="1156"/>
    </location>
</feature>
<evidence type="ECO:0008006" key="9">
    <source>
        <dbReference type="Google" id="ProtNLM"/>
    </source>
</evidence>
<dbReference type="PANTHER" id="PTHR43243:SF11">
    <property type="entry name" value="AMINO ACID PERMEASE_ SLC12A DOMAIN-CONTAINING PROTEIN"/>
    <property type="match status" value="1"/>
</dbReference>
<feature type="compositionally biased region" description="Polar residues" evidence="5">
    <location>
        <begin position="898"/>
        <end position="908"/>
    </location>
</feature>
<keyword evidence="2 6" id="KW-0812">Transmembrane</keyword>
<feature type="region of interest" description="Disordered" evidence="5">
    <location>
        <begin position="892"/>
        <end position="912"/>
    </location>
</feature>
<evidence type="ECO:0000256" key="6">
    <source>
        <dbReference type="SAM" id="Phobius"/>
    </source>
</evidence>
<sequence length="1481" mass="157718">MGATYFMEGVPSMDTSAEDDNGHKIGELASTAICGNDITASCFYVVGELSRNAGVYAPLCTMLSSATLYCFRSVYAEVVTALPLNGGIYNLLLNSSTKQAASVAACLTILSYTATGVVSSVSAADYLKCSPMFGDIESVPTAIGILGFFAMLMLMGMQESSAVASLLFLFHLSTLFILAVFSVFFLQDEGLGQLYANFAWEKQPPFANSIFFGFSSAMLGVSGFETSANFVEEQKPGVFPKTLTNMWVSVSVINIFLPSLAIAVIPLDDLTGSKAAYALAVLAERVGGPLLRDIVAIDALLVLSGSVLTSYVGVVGLFQRMAGDRCLPEFFSETNSWRGTPHYTILVFFAVCSSMCIVLDGDISALAAIYSISFLLVMGLFAFCGLWMKINRPTLPRPIESHPMFFVIGLLLVAFAFTAVVLLHPEMLTYFYVYYGITTLMVMLTFARENIFTAFLTLLSHSKVAGAAIKCIMHKDVAEMWIRTKLKTLRNQGVVYFTKSASISQINRAVQYIEQNEEARWLKVIHAYTEDEPIPPNLLEYVQMLDCVYPKIKIDCIVVRGEFSPELVQYISTRLSVPVNSMFINCPKHNFKHSLDRMGGVRVILNSEKASLLEGVSGPTPQGPSPLTPSLGNSYPEGCPWRVSPDLVYFLSASYATLANKLAEPRMPALPFSPFPCPRASKRCLIMAAAGWLWVTGGRSSQESIARIPLALCARIEDSRGFSWKALWLVQQVTWNMATASTVLMGGLFAACLVMAFIEGRDCRFGLMLTRQRLCCCVDAAFALGLWSVARLGVAHRWWACLNLAGPLAIYCLAPAIARRQGRCLLLAVLSLASALGVAFICGPEAVCNEVVVTSPHTEPWEPQPGVWTVNVLMLSSALLLLSCGGNPSSFPGNPSSRQITGGVSTSDHPARAAASYRRDTGMASKLNSRHPVASQQALKLGGGAGHGVRASVPPAAAAPLARRVGGAGPPPGVSRLCEERNGRSLAPKGRGNDVPNARSQPDKNVMKPAAKPADAASSWHAEAPPSAARSTGSATAKLPATSAASAASSSRQWGTGGQQASAVISLGKTSALIAALSAPTQESSRLASRAKSSSSDGAVAASIIETLRRKAAALASAEVGRNVMTQDEKAQKAAPFVATRGSTSPVSRHRHVKQSTSLTATSLEDWTSPLMSTFAATSTGFLLASPARGNPGPGEISSSPLEAAATPGSSTLLVAPDVRNALELRRRRLSARPLPGAEVDQWACKQAAVLSDITQLLANASNRSASSKPAGCSLDGSEPCSRGNAVAAGACPSARAVPLRVRRGSRSPRQCSMTWKENVYPAAPLQKATKDSADACAKNAKTVLQSNFLRNLPCVGEAPIGGVQKVRLPMAKSEIFVDPEFAEPAFYQADGVSAHHVPCEQTRSRHSEAAFALQQQLQAVRTLRQRWAAGDAAGVLQVLQPSLDPARLADADVPEAVVPGQLPPRLAWKVLDKLRSATGG</sequence>
<evidence type="ECO:0000256" key="4">
    <source>
        <dbReference type="ARBA" id="ARBA00023136"/>
    </source>
</evidence>
<feature type="transmembrane region" description="Helical" evidence="6">
    <location>
        <begin position="100"/>
        <end position="127"/>
    </location>
</feature>
<dbReference type="Gene3D" id="1.20.1740.10">
    <property type="entry name" value="Amino acid/polyamine transporter I"/>
    <property type="match status" value="1"/>
</dbReference>
<evidence type="ECO:0000256" key="1">
    <source>
        <dbReference type="ARBA" id="ARBA00004141"/>
    </source>
</evidence>
<feature type="transmembrane region" description="Helical" evidence="6">
    <location>
        <begin position="430"/>
        <end position="447"/>
    </location>
</feature>
<feature type="transmembrane region" description="Helical" evidence="6">
    <location>
        <begin position="139"/>
        <end position="157"/>
    </location>
</feature>
<proteinExistence type="predicted"/>
<dbReference type="Proteomes" id="UP000626109">
    <property type="component" value="Unassembled WGS sequence"/>
</dbReference>
<feature type="transmembrane region" description="Helical" evidence="6">
    <location>
        <begin position="796"/>
        <end position="817"/>
    </location>
</feature>
<feature type="region of interest" description="Disordered" evidence="5">
    <location>
        <begin position="1188"/>
        <end position="1208"/>
    </location>
</feature>
<dbReference type="EMBL" id="CAJNNW010037187">
    <property type="protein sequence ID" value="CAE8740002.1"/>
    <property type="molecule type" value="Genomic_DNA"/>
</dbReference>
<feature type="transmembrane region" description="Helical" evidence="6">
    <location>
        <begin position="206"/>
        <end position="224"/>
    </location>
</feature>
<organism evidence="7 8">
    <name type="scientific">Polarella glacialis</name>
    <name type="common">Dinoflagellate</name>
    <dbReference type="NCBI Taxonomy" id="89957"/>
    <lineage>
        <taxon>Eukaryota</taxon>
        <taxon>Sar</taxon>
        <taxon>Alveolata</taxon>
        <taxon>Dinophyceae</taxon>
        <taxon>Suessiales</taxon>
        <taxon>Suessiaceae</taxon>
        <taxon>Polarella</taxon>
    </lineage>
</organism>